<evidence type="ECO:0000313" key="2">
    <source>
        <dbReference type="EMBL" id="MBO8478072.1"/>
    </source>
</evidence>
<evidence type="ECO:0000256" key="1">
    <source>
        <dbReference type="SAM" id="Phobius"/>
    </source>
</evidence>
<dbReference type="Proteomes" id="UP000823771">
    <property type="component" value="Unassembled WGS sequence"/>
</dbReference>
<sequence length="132" mass="16050">MKAYTPIDDPDPLDGIWKRIIIWLIIWIILPAIFFSYKHYNNLQKHAREYVPEEKYHVIRDPERSNAEIREMVMRGDTLEYIYEGDPRIIHKQRVKEPDIDSDYDVDLSDPVVVERIFETTDFWELYERYAD</sequence>
<protein>
    <submittedName>
        <fullName evidence="2">Uncharacterized protein</fullName>
    </submittedName>
</protein>
<keyword evidence="1" id="KW-0472">Membrane</keyword>
<accession>A0A9D9ISN5</accession>
<name>A0A9D9ISN5_9BACT</name>
<dbReference type="AlphaFoldDB" id="A0A9D9ISN5"/>
<proteinExistence type="predicted"/>
<evidence type="ECO:0000313" key="3">
    <source>
        <dbReference type="Proteomes" id="UP000823771"/>
    </source>
</evidence>
<reference evidence="2" key="1">
    <citation type="submission" date="2020-10" db="EMBL/GenBank/DDBJ databases">
        <authorList>
            <person name="Gilroy R."/>
        </authorList>
    </citation>
    <scope>NUCLEOTIDE SEQUENCE</scope>
    <source>
        <strain evidence="2">2478</strain>
    </source>
</reference>
<keyword evidence="1" id="KW-1133">Transmembrane helix</keyword>
<keyword evidence="1" id="KW-0812">Transmembrane</keyword>
<feature type="transmembrane region" description="Helical" evidence="1">
    <location>
        <begin position="20"/>
        <end position="37"/>
    </location>
</feature>
<organism evidence="2 3">
    <name type="scientific">Candidatus Cryptobacteroides excrementipullorum</name>
    <dbReference type="NCBI Taxonomy" id="2840761"/>
    <lineage>
        <taxon>Bacteria</taxon>
        <taxon>Pseudomonadati</taxon>
        <taxon>Bacteroidota</taxon>
        <taxon>Bacteroidia</taxon>
        <taxon>Bacteroidales</taxon>
        <taxon>Candidatus Cryptobacteroides</taxon>
    </lineage>
</organism>
<gene>
    <name evidence="2" type="ORF">IAB80_04215</name>
</gene>
<comment type="caution">
    <text evidence="2">The sequence shown here is derived from an EMBL/GenBank/DDBJ whole genome shotgun (WGS) entry which is preliminary data.</text>
</comment>
<reference evidence="2" key="2">
    <citation type="journal article" date="2021" name="PeerJ">
        <title>Extensive microbial diversity within the chicken gut microbiome revealed by metagenomics and culture.</title>
        <authorList>
            <person name="Gilroy R."/>
            <person name="Ravi A."/>
            <person name="Getino M."/>
            <person name="Pursley I."/>
            <person name="Horton D.L."/>
            <person name="Alikhan N.F."/>
            <person name="Baker D."/>
            <person name="Gharbi K."/>
            <person name="Hall N."/>
            <person name="Watson M."/>
            <person name="Adriaenssens E.M."/>
            <person name="Foster-Nyarko E."/>
            <person name="Jarju S."/>
            <person name="Secka A."/>
            <person name="Antonio M."/>
            <person name="Oren A."/>
            <person name="Chaudhuri R.R."/>
            <person name="La Ragione R."/>
            <person name="Hildebrand F."/>
            <person name="Pallen M.J."/>
        </authorList>
    </citation>
    <scope>NUCLEOTIDE SEQUENCE</scope>
    <source>
        <strain evidence="2">2478</strain>
    </source>
</reference>
<dbReference type="EMBL" id="JADILZ010000040">
    <property type="protein sequence ID" value="MBO8478072.1"/>
    <property type="molecule type" value="Genomic_DNA"/>
</dbReference>